<dbReference type="OrthoDB" id="9027281at2"/>
<evidence type="ECO:0000256" key="5">
    <source>
        <dbReference type="ARBA" id="ARBA00022989"/>
    </source>
</evidence>
<keyword evidence="5 7" id="KW-1133">Transmembrane helix</keyword>
<protein>
    <submittedName>
        <fullName evidence="8">Chromate transporter</fullName>
    </submittedName>
</protein>
<dbReference type="GO" id="GO:0005886">
    <property type="term" value="C:plasma membrane"/>
    <property type="evidence" value="ECO:0007669"/>
    <property type="project" value="UniProtKB-SubCell"/>
</dbReference>
<dbReference type="PANTHER" id="PTHR43663">
    <property type="entry name" value="CHROMATE TRANSPORT PROTEIN-RELATED"/>
    <property type="match status" value="1"/>
</dbReference>
<evidence type="ECO:0000256" key="3">
    <source>
        <dbReference type="ARBA" id="ARBA00022475"/>
    </source>
</evidence>
<comment type="similarity">
    <text evidence="2">Belongs to the chromate ion transporter (CHR) (TC 2.A.51) family.</text>
</comment>
<evidence type="ECO:0000256" key="7">
    <source>
        <dbReference type="SAM" id="Phobius"/>
    </source>
</evidence>
<feature type="transmembrane region" description="Helical" evidence="7">
    <location>
        <begin position="143"/>
        <end position="161"/>
    </location>
</feature>
<keyword evidence="3" id="KW-1003">Cell membrane</keyword>
<evidence type="ECO:0000256" key="6">
    <source>
        <dbReference type="ARBA" id="ARBA00023136"/>
    </source>
</evidence>
<comment type="subcellular location">
    <subcellularLocation>
        <location evidence="1">Cell membrane</location>
        <topology evidence="1">Multi-pass membrane protein</topology>
    </subcellularLocation>
</comment>
<evidence type="ECO:0000256" key="2">
    <source>
        <dbReference type="ARBA" id="ARBA00005262"/>
    </source>
</evidence>
<dbReference type="AlphaFoldDB" id="A0A4S3B8Q5"/>
<accession>A0A4S3B8Q5</accession>
<feature type="transmembrane region" description="Helical" evidence="7">
    <location>
        <begin position="66"/>
        <end position="92"/>
    </location>
</feature>
<name>A0A4S3B8Q5_9ENTE</name>
<keyword evidence="9" id="KW-1185">Reference proteome</keyword>
<dbReference type="PANTHER" id="PTHR43663:SF1">
    <property type="entry name" value="CHROMATE TRANSPORTER"/>
    <property type="match status" value="1"/>
</dbReference>
<dbReference type="Proteomes" id="UP000310506">
    <property type="component" value="Unassembled WGS sequence"/>
</dbReference>
<evidence type="ECO:0000256" key="4">
    <source>
        <dbReference type="ARBA" id="ARBA00022692"/>
    </source>
</evidence>
<dbReference type="InterPro" id="IPR003370">
    <property type="entry name" value="Chromate_transpt"/>
</dbReference>
<gene>
    <name evidence="8" type="ORF">ESZ54_00120</name>
</gene>
<organism evidence="8 9">
    <name type="scientific">Vagococcus silagei</name>
    <dbReference type="NCBI Taxonomy" id="2508885"/>
    <lineage>
        <taxon>Bacteria</taxon>
        <taxon>Bacillati</taxon>
        <taxon>Bacillota</taxon>
        <taxon>Bacilli</taxon>
        <taxon>Lactobacillales</taxon>
        <taxon>Enterococcaceae</taxon>
        <taxon>Vagococcus</taxon>
    </lineage>
</organism>
<dbReference type="InterPro" id="IPR052518">
    <property type="entry name" value="CHR_Transporter"/>
</dbReference>
<feature type="transmembrane region" description="Helical" evidence="7">
    <location>
        <begin position="7"/>
        <end position="28"/>
    </location>
</feature>
<keyword evidence="4 7" id="KW-0812">Transmembrane</keyword>
<dbReference type="Pfam" id="PF02417">
    <property type="entry name" value="Chromate_transp"/>
    <property type="match status" value="1"/>
</dbReference>
<dbReference type="RefSeq" id="WP_136135642.1">
    <property type="nucleotide sequence ID" value="NZ_SDGV01000001.1"/>
</dbReference>
<feature type="transmembrane region" description="Helical" evidence="7">
    <location>
        <begin position="113"/>
        <end position="137"/>
    </location>
</feature>
<dbReference type="EMBL" id="SDGV01000001">
    <property type="protein sequence ID" value="THB62256.1"/>
    <property type="molecule type" value="Genomic_DNA"/>
</dbReference>
<dbReference type="GO" id="GO:0015109">
    <property type="term" value="F:chromate transmembrane transporter activity"/>
    <property type="evidence" value="ECO:0007669"/>
    <property type="project" value="InterPro"/>
</dbReference>
<sequence length="184" mass="20516">MLQKLFLTFLKIGFLGFGGGYAMLSLIFEEMMGFGMTVEQYADLNALDVLIPGPIAINSATYVGQLYAGFSGALVTTIAVCIPSFVFVNLFCYFEKTIRKSQLLTTILNTIKVISIGLIFAVALTLVLATCFYMESWQDLSDFHFDLLSFIIMSLTIFLHLRFKINPLLLTLAAGLLGYLTFYF</sequence>
<evidence type="ECO:0000313" key="9">
    <source>
        <dbReference type="Proteomes" id="UP000310506"/>
    </source>
</evidence>
<proteinExistence type="inferred from homology"/>
<keyword evidence="6 7" id="KW-0472">Membrane</keyword>
<feature type="transmembrane region" description="Helical" evidence="7">
    <location>
        <begin position="168"/>
        <end position="183"/>
    </location>
</feature>
<evidence type="ECO:0000313" key="8">
    <source>
        <dbReference type="EMBL" id="THB62256.1"/>
    </source>
</evidence>
<comment type="caution">
    <text evidence="8">The sequence shown here is derived from an EMBL/GenBank/DDBJ whole genome shotgun (WGS) entry which is preliminary data.</text>
</comment>
<reference evidence="8 9" key="1">
    <citation type="submission" date="2019-01" db="EMBL/GenBank/DDBJ databases">
        <title>Vagococcus silagei sp. nov. isolated from brewer's grain.</title>
        <authorList>
            <person name="Guu J.-R."/>
        </authorList>
    </citation>
    <scope>NUCLEOTIDE SEQUENCE [LARGE SCALE GENOMIC DNA]</scope>
    <source>
        <strain evidence="8 9">2B-2</strain>
    </source>
</reference>
<evidence type="ECO:0000256" key="1">
    <source>
        <dbReference type="ARBA" id="ARBA00004651"/>
    </source>
</evidence>